<evidence type="ECO:0000256" key="2">
    <source>
        <dbReference type="ARBA" id="ARBA00022884"/>
    </source>
</evidence>
<feature type="compositionally biased region" description="Low complexity" evidence="4">
    <location>
        <begin position="236"/>
        <end position="276"/>
    </location>
</feature>
<dbReference type="InterPro" id="IPR012340">
    <property type="entry name" value="NA-bd_OB-fold"/>
</dbReference>
<feature type="compositionally biased region" description="Pro residues" evidence="4">
    <location>
        <begin position="1615"/>
        <end position="1626"/>
    </location>
</feature>
<feature type="compositionally biased region" description="Polar residues" evidence="4">
    <location>
        <begin position="1805"/>
        <end position="1817"/>
    </location>
</feature>
<dbReference type="CDD" id="cd10289">
    <property type="entry name" value="GST_C_AaRS_like"/>
    <property type="match status" value="1"/>
</dbReference>
<dbReference type="PANTHER" id="PTHR11586">
    <property type="entry name" value="TRNA-AMINOACYLATION COFACTOR ARC1 FAMILY MEMBER"/>
    <property type="match status" value="1"/>
</dbReference>
<dbReference type="InterPro" id="IPR036282">
    <property type="entry name" value="Glutathione-S-Trfase_C_sf"/>
</dbReference>
<comment type="caution">
    <text evidence="6">The sequence shown here is derived from an EMBL/GenBank/DDBJ whole genome shotgun (WGS) entry which is preliminary data.</text>
</comment>
<feature type="compositionally biased region" description="Pro residues" evidence="4">
    <location>
        <begin position="1789"/>
        <end position="1799"/>
    </location>
</feature>
<dbReference type="CDD" id="cd02799">
    <property type="entry name" value="tRNA_bind_EMAP-II_like"/>
    <property type="match status" value="1"/>
</dbReference>
<dbReference type="EMBL" id="JAPMOS010000016">
    <property type="protein sequence ID" value="KAJ4459876.1"/>
    <property type="molecule type" value="Genomic_DNA"/>
</dbReference>
<feature type="compositionally biased region" description="Gly residues" evidence="4">
    <location>
        <begin position="1532"/>
        <end position="1541"/>
    </location>
</feature>
<dbReference type="Proteomes" id="UP001141327">
    <property type="component" value="Unassembled WGS sequence"/>
</dbReference>
<dbReference type="PROSITE" id="PS50886">
    <property type="entry name" value="TRBD"/>
    <property type="match status" value="1"/>
</dbReference>
<feature type="compositionally biased region" description="Low complexity" evidence="4">
    <location>
        <begin position="1377"/>
        <end position="1397"/>
    </location>
</feature>
<feature type="compositionally biased region" description="Low complexity" evidence="4">
    <location>
        <begin position="1639"/>
        <end position="1670"/>
    </location>
</feature>
<dbReference type="InterPro" id="IPR051270">
    <property type="entry name" value="Tyrosine-tRNA_ligase_regulator"/>
</dbReference>
<evidence type="ECO:0000256" key="4">
    <source>
        <dbReference type="SAM" id="MobiDB-lite"/>
    </source>
</evidence>
<feature type="compositionally biased region" description="Basic and acidic residues" evidence="4">
    <location>
        <begin position="736"/>
        <end position="745"/>
    </location>
</feature>
<keyword evidence="1 3" id="KW-0820">tRNA-binding</keyword>
<dbReference type="PANTHER" id="PTHR11586:SF33">
    <property type="entry name" value="AMINOACYL TRNA SYNTHASE COMPLEX-INTERACTING MULTIFUNCTIONAL PROTEIN 1"/>
    <property type="match status" value="1"/>
</dbReference>
<feature type="compositionally biased region" description="Basic residues" evidence="4">
    <location>
        <begin position="751"/>
        <end position="760"/>
    </location>
</feature>
<gene>
    <name evidence="6" type="ORF">PAPYR_3929</name>
</gene>
<feature type="compositionally biased region" description="Basic and acidic residues" evidence="4">
    <location>
        <begin position="223"/>
        <end position="235"/>
    </location>
</feature>
<feature type="compositionally biased region" description="Pro residues" evidence="4">
    <location>
        <begin position="1197"/>
        <end position="1210"/>
    </location>
</feature>
<dbReference type="Pfam" id="PF01588">
    <property type="entry name" value="tRNA_bind"/>
    <property type="match status" value="1"/>
</dbReference>
<feature type="compositionally biased region" description="Basic and acidic residues" evidence="4">
    <location>
        <begin position="1421"/>
        <end position="1433"/>
    </location>
</feature>
<dbReference type="Gene3D" id="1.20.1050.10">
    <property type="match status" value="1"/>
</dbReference>
<feature type="compositionally biased region" description="Basic and acidic residues" evidence="4">
    <location>
        <begin position="616"/>
        <end position="685"/>
    </location>
</feature>
<dbReference type="SUPFAM" id="SSF50249">
    <property type="entry name" value="Nucleic acid-binding proteins"/>
    <property type="match status" value="1"/>
</dbReference>
<evidence type="ECO:0000259" key="5">
    <source>
        <dbReference type="PROSITE" id="PS50886"/>
    </source>
</evidence>
<feature type="region of interest" description="Disordered" evidence="4">
    <location>
        <begin position="219"/>
        <end position="302"/>
    </location>
</feature>
<keyword evidence="2 3" id="KW-0694">RNA-binding</keyword>
<proteinExistence type="predicted"/>
<organism evidence="6 7">
    <name type="scientific">Paratrimastix pyriformis</name>
    <dbReference type="NCBI Taxonomy" id="342808"/>
    <lineage>
        <taxon>Eukaryota</taxon>
        <taxon>Metamonada</taxon>
        <taxon>Preaxostyla</taxon>
        <taxon>Paratrimastigidae</taxon>
        <taxon>Paratrimastix</taxon>
    </lineage>
</organism>
<feature type="compositionally biased region" description="Basic residues" evidence="4">
    <location>
        <begin position="823"/>
        <end position="840"/>
    </location>
</feature>
<feature type="region of interest" description="Disordered" evidence="4">
    <location>
        <begin position="1192"/>
        <end position="1217"/>
    </location>
</feature>
<feature type="compositionally biased region" description="Low complexity" evidence="4">
    <location>
        <begin position="1436"/>
        <end position="1445"/>
    </location>
</feature>
<evidence type="ECO:0000256" key="3">
    <source>
        <dbReference type="PROSITE-ProRule" id="PRU00209"/>
    </source>
</evidence>
<accession>A0ABQ8UN33</accession>
<dbReference type="InterPro" id="IPR002547">
    <property type="entry name" value="tRNA-bd_dom"/>
</dbReference>
<feature type="compositionally biased region" description="Pro residues" evidence="4">
    <location>
        <begin position="1131"/>
        <end position="1145"/>
    </location>
</feature>
<feature type="compositionally biased region" description="Basic and acidic residues" evidence="4">
    <location>
        <begin position="285"/>
        <end position="298"/>
    </location>
</feature>
<sequence>MAAKALKLVLRGDQQSVLTAIVAADEKLRTEVTVVRPTSDEEVRALVPENKLPALVCPEGILDAPQTIARHLARVVKGSTLAPKNTDTAMVDQWLSLLVTEFEPSVAAGKAKEMMAFLFTLNNMLQPFVFLTSGKLTFVDVFYYGALHPILSALPAADRLPLASILRYFDNIQHILYTTVPAPLQAALLPRIDLGCYAPVAWPPRPEIDYAAALAHHSAAPAGEEKRQKKTEGKGKPTPAAPAAEAPAATSTASSPAPPAEAATPAATPAAAPAAEQKPKKEKAPKKEKEPKEPKAEEAAPAEEFGALDIRVGHVVKVERHPNADTLYVEQIDVGEAAPRTIVSGLVNFVPVEQFQGAKVCVLCNLKPKEMRGVPSAGMVLCGHDEPAKTKVELIRPPADAPAGTRMTVEGIAPEEVKILGPKVWPHVQPEFHTDAAFTVTYKKIRFLRFYRCRPVTSGSLRLPAFFFSRSLGTVPSSVVRPMSFPQNGWHSQSPAPYSLSVQQLPSQFMAGAGYPPSETYAPVNSYGTLPGVQAPPSLPSSALPSLSSVSAPPPAPSPEVIMLERLFGALKNSPELAKSLTAAISLDARAASSVPPVYDSERAAREQAVGPEQNRPQRDREMADRPVWDERDRDREATDRGLRTAPERGGPYDRVGRDRDWERDRTHDPRGIVEHDWPSRSARDRRSRSPPRDGNGATHPQSVIVTQASPAPPARQARLANPGGAAPRVTGTKAPDPKALRRADSNGLCRRLRRLRHRHIEPNKPVYLHRPPRRQAPTGARDLPAANTRPPARRPRPASPARSDPANPPPLAAALPNMCLAHLHHPNHHHRGTPRRGTPRRGTPPGHEGGSSPTRIRGLRALGQQPPDLVGLFTRAFLMRVADPHSPVLFAYQLQAAIVAMEYFWALRGDFLLPAEGYATHLAAMPISPSQRNSALLRRTRALAISRPAAPPTPWGDQRRPRNEALYALWCTCLGPWMRDFHKAILRDGVNMGLWAAYRSVLQSVTYTSFRIAETFGHYLLVGPEEPAQAFFDLARHLYTALGPSLKSPFALHEAYICAAISLMGTRSGFCRGCEALTDFLTDPGTRVIHELTAQMLFAGLAYAFGSPHFARGFPHGLEGLVAALKKDIMPPPPPPAHPQPPATRPGQASAPASPPPPPALSPASAPAPTLTPATAAATSAALATAASAVDTPTAPCSPPARQPTPGPATPAGAGTPGWPVDLAPFIYVPRPKADDIPCKGDLARVLSARLRLLDAALRRMGDFTSSQQRYLLLWAAGQQSDTAVIFGMPHRDAPTPLPCIDLPAFAEALAATETAPKPKPAGESRKDKAVRKEKEQEQEQAKTKARSSSGSKQQPAAQGAVAKEGRKTSPPRPPASSTSSTSSTSSGSSAATRAGETTKRTDSQQVPRPQAEVGGQTARGDRRENPKEQRSGRPQAAAPQPKGAAPPSPGPAAEGETTRPPPVVVPLVEQDEQTVSSPCPTPPAPAAAGPTASCPSPPPAPAAQGPEGEEGPMDKETAAATGGDEDETEGGGSGEGADNGGADENADEGDEAEGGEADGEGEEEDQQALLELLHASGGGGEDAPSIALVPPTPTTPGQTGQTGPDSAPSLASPSPPPASPPPAPAAAAPPAEPPLPSAGSAPPARPAGAGEPGAAPMALEAPDASAAPVPVPVPVVPPMPAMPVMPVPTGPAAAPALDDDVAGPPSSPAALVSALKNILQQIGATPSDLAAAYSTAAATLAKAPLAPAPLPLLALVPAPPGSAAIPAAAPGPDSRPALVPAASAPVAAPPAPGPGSPPAASSQDALPTSGPAQSN</sequence>
<protein>
    <submittedName>
        <fullName evidence="6">Aminoacyl tRNA synthase complex-interacting multifunctional protein 1</fullName>
    </submittedName>
</protein>
<feature type="region of interest" description="Disordered" evidence="4">
    <location>
        <begin position="1315"/>
        <end position="1675"/>
    </location>
</feature>
<evidence type="ECO:0000256" key="1">
    <source>
        <dbReference type="ARBA" id="ARBA00022555"/>
    </source>
</evidence>
<feature type="compositionally biased region" description="Acidic residues" evidence="4">
    <location>
        <begin position="1546"/>
        <end position="1568"/>
    </location>
</feature>
<feature type="compositionally biased region" description="Polar residues" evidence="4">
    <location>
        <begin position="1348"/>
        <end position="1358"/>
    </location>
</feature>
<feature type="compositionally biased region" description="Low complexity" evidence="4">
    <location>
        <begin position="1763"/>
        <end position="1788"/>
    </location>
</feature>
<evidence type="ECO:0000313" key="6">
    <source>
        <dbReference type="EMBL" id="KAJ4459876.1"/>
    </source>
</evidence>
<feature type="compositionally biased region" description="Basic and acidic residues" evidence="4">
    <location>
        <begin position="1322"/>
        <end position="1344"/>
    </location>
</feature>
<feature type="region of interest" description="Disordered" evidence="4">
    <location>
        <begin position="1128"/>
        <end position="1178"/>
    </location>
</feature>
<feature type="domain" description="TRNA-binding" evidence="5">
    <location>
        <begin position="304"/>
        <end position="408"/>
    </location>
</feature>
<reference evidence="6" key="1">
    <citation type="journal article" date="2022" name="bioRxiv">
        <title>Genomics of Preaxostyla Flagellates Illuminates Evolutionary Transitions and the Path Towards Mitochondrial Loss.</title>
        <authorList>
            <person name="Novak L.V.F."/>
            <person name="Treitli S.C."/>
            <person name="Pyrih J."/>
            <person name="Halakuc P."/>
            <person name="Pipaliya S.V."/>
            <person name="Vacek V."/>
            <person name="Brzon O."/>
            <person name="Soukal P."/>
            <person name="Eme L."/>
            <person name="Dacks J.B."/>
            <person name="Karnkowska A."/>
            <person name="Elias M."/>
            <person name="Hampl V."/>
        </authorList>
    </citation>
    <scope>NUCLEOTIDE SEQUENCE</scope>
    <source>
        <strain evidence="6">RCP-MX</strain>
    </source>
</reference>
<evidence type="ECO:0000313" key="7">
    <source>
        <dbReference type="Proteomes" id="UP001141327"/>
    </source>
</evidence>
<feature type="region of interest" description="Disordered" evidence="4">
    <location>
        <begin position="592"/>
        <end position="858"/>
    </location>
</feature>
<feature type="compositionally biased region" description="Low complexity" evidence="4">
    <location>
        <begin position="1597"/>
        <end position="1614"/>
    </location>
</feature>
<name>A0ABQ8UN33_9EUKA</name>
<feature type="compositionally biased region" description="Low complexity" evidence="4">
    <location>
        <begin position="1163"/>
        <end position="1178"/>
    </location>
</feature>
<dbReference type="Gene3D" id="2.40.50.140">
    <property type="entry name" value="Nucleic acid-binding proteins"/>
    <property type="match status" value="1"/>
</dbReference>
<feature type="region of interest" description="Disordered" evidence="4">
    <location>
        <begin position="1763"/>
        <end position="1817"/>
    </location>
</feature>
<dbReference type="SUPFAM" id="SSF47616">
    <property type="entry name" value="GST C-terminal domain-like"/>
    <property type="match status" value="1"/>
</dbReference>
<keyword evidence="7" id="KW-1185">Reference proteome</keyword>